<evidence type="ECO:0000313" key="1">
    <source>
        <dbReference type="EMBL" id="TGX97597.1"/>
    </source>
</evidence>
<sequence length="70" mass="7637">MYIMIEHACVDAGITKAELARRLGMTPQAFYQRLTTGKFTYNELTAIANALGGTLYINIGFAPAPAIENQ</sequence>
<organism evidence="1 2">
    <name type="scientific">Hominisplanchenecus murintestinalis</name>
    <dbReference type="NCBI Taxonomy" id="2941517"/>
    <lineage>
        <taxon>Bacteria</taxon>
        <taxon>Bacillati</taxon>
        <taxon>Bacillota</taxon>
        <taxon>Clostridia</taxon>
        <taxon>Lachnospirales</taxon>
        <taxon>Lachnospiraceae</taxon>
        <taxon>Hominisplanchenecus</taxon>
    </lineage>
</organism>
<dbReference type="EMBL" id="SRZB01000029">
    <property type="protein sequence ID" value="TGX97597.1"/>
    <property type="molecule type" value="Genomic_DNA"/>
</dbReference>
<name>A0AC61QYU6_9FIRM</name>
<protein>
    <submittedName>
        <fullName evidence="1">XRE family transcriptional regulator</fullName>
    </submittedName>
</protein>
<comment type="caution">
    <text evidence="1">The sequence shown here is derived from an EMBL/GenBank/DDBJ whole genome shotgun (WGS) entry which is preliminary data.</text>
</comment>
<gene>
    <name evidence="1" type="ORF">E5357_12150</name>
</gene>
<evidence type="ECO:0000313" key="2">
    <source>
        <dbReference type="Proteomes" id="UP000307720"/>
    </source>
</evidence>
<dbReference type="Proteomes" id="UP000307720">
    <property type="component" value="Unassembled WGS sequence"/>
</dbReference>
<accession>A0AC61QYU6</accession>
<keyword evidence="2" id="KW-1185">Reference proteome</keyword>
<reference evidence="1" key="1">
    <citation type="submission" date="2019-04" db="EMBL/GenBank/DDBJ databases">
        <title>Microbes associate with the intestines of laboratory mice.</title>
        <authorList>
            <person name="Navarre W."/>
            <person name="Wong E."/>
            <person name="Huang K."/>
            <person name="Tropini C."/>
            <person name="Ng K."/>
            <person name="Yu B."/>
        </authorList>
    </citation>
    <scope>NUCLEOTIDE SEQUENCE</scope>
    <source>
        <strain evidence="1">NM72_1-8</strain>
    </source>
</reference>
<proteinExistence type="predicted"/>